<feature type="compositionally biased region" description="Low complexity" evidence="3">
    <location>
        <begin position="11"/>
        <end position="26"/>
    </location>
</feature>
<name>A0AA39Z927_9PEZI</name>
<gene>
    <name evidence="5" type="ORF">QBC41DRAFT_358020</name>
</gene>
<keyword evidence="6" id="KW-1185">Reference proteome</keyword>
<evidence type="ECO:0000256" key="4">
    <source>
        <dbReference type="SAM" id="Phobius"/>
    </source>
</evidence>
<feature type="transmembrane region" description="Helical" evidence="4">
    <location>
        <begin position="332"/>
        <end position="349"/>
    </location>
</feature>
<evidence type="ECO:0000256" key="1">
    <source>
        <dbReference type="ARBA" id="ARBA00009003"/>
    </source>
</evidence>
<keyword evidence="4" id="KW-1133">Transmembrane helix</keyword>
<keyword evidence="4" id="KW-0812">Transmembrane</keyword>
<keyword evidence="4" id="KW-0472">Membrane</keyword>
<dbReference type="GO" id="GO:0016020">
    <property type="term" value="C:membrane"/>
    <property type="evidence" value="ECO:0007669"/>
    <property type="project" value="GOC"/>
</dbReference>
<evidence type="ECO:0008006" key="7">
    <source>
        <dbReference type="Google" id="ProtNLM"/>
    </source>
</evidence>
<dbReference type="InterPro" id="IPR007577">
    <property type="entry name" value="GlycoTrfase_DXD_sugar-bd_CS"/>
</dbReference>
<dbReference type="SUPFAM" id="SSF53448">
    <property type="entry name" value="Nucleotide-diphospho-sugar transferases"/>
    <property type="match status" value="1"/>
</dbReference>
<dbReference type="GO" id="GO:0000030">
    <property type="term" value="F:mannosyltransferase activity"/>
    <property type="evidence" value="ECO:0007669"/>
    <property type="project" value="TreeGrafter"/>
</dbReference>
<comment type="caution">
    <text evidence="5">The sequence shown here is derived from an EMBL/GenBank/DDBJ whole genome shotgun (WGS) entry which is preliminary data.</text>
</comment>
<evidence type="ECO:0000256" key="2">
    <source>
        <dbReference type="ARBA" id="ARBA00022679"/>
    </source>
</evidence>
<protein>
    <recommendedName>
        <fullName evidence="7">Glycosyltransferase family 32 protein</fullName>
    </recommendedName>
</protein>
<dbReference type="InterPro" id="IPR029044">
    <property type="entry name" value="Nucleotide-diphossugar_trans"/>
</dbReference>
<keyword evidence="2" id="KW-0808">Transferase</keyword>
<dbReference type="AlphaFoldDB" id="A0AA39Z927"/>
<sequence length="361" mass="40817">MGLLPLHHTHSTPNSKSPRSRTSSPSTRRRSGIILKRVAYLLIAVAIVGLWCARDLVYDTYTLAALPLFKWSQDASTFYLSVENDGFDVTFESYDVNQTSAGEDKVPGILHHIALGPQENQKEGWQEARERCVELHPGWDAMLWTDEKADELVREHYPEMLGLWEGEDGYKYGIQRVDALRYMVLYRFGGVILDMDLQCKRALGPLRRFDFVAPAANPTGFSIGFMMAAKGNEFVGELVNNLKRYNRHWLGLPYPTVMFSTGCHYASTIHAFFSGDRSKLKILGGTKDNKKLHMLSGPVNTPLFKHLGSSSWHSYDAAMIVNLGKSVGGSRWRLPIMFVLAGGFFFLVIRRIRRRIANLKV</sequence>
<feature type="transmembrane region" description="Helical" evidence="4">
    <location>
        <begin position="38"/>
        <end position="57"/>
    </location>
</feature>
<dbReference type="PANTHER" id="PTHR32385">
    <property type="entry name" value="MANNOSYL PHOSPHORYLINOSITOL CERAMIDE SYNTHASE"/>
    <property type="match status" value="1"/>
</dbReference>
<reference evidence="5" key="1">
    <citation type="submission" date="2023-06" db="EMBL/GenBank/DDBJ databases">
        <title>Genome-scale phylogeny and comparative genomics of the fungal order Sordariales.</title>
        <authorList>
            <consortium name="Lawrence Berkeley National Laboratory"/>
            <person name="Hensen N."/>
            <person name="Bonometti L."/>
            <person name="Westerberg I."/>
            <person name="Brannstrom I.O."/>
            <person name="Guillou S."/>
            <person name="Cros-Aarteil S."/>
            <person name="Calhoun S."/>
            <person name="Haridas S."/>
            <person name="Kuo A."/>
            <person name="Mondo S."/>
            <person name="Pangilinan J."/>
            <person name="Riley R."/>
            <person name="Labutti K."/>
            <person name="Andreopoulos B."/>
            <person name="Lipzen A."/>
            <person name="Chen C."/>
            <person name="Yanf M."/>
            <person name="Daum C."/>
            <person name="Ng V."/>
            <person name="Clum A."/>
            <person name="Steindorff A."/>
            <person name="Ohm R."/>
            <person name="Martin F."/>
            <person name="Silar P."/>
            <person name="Natvig D."/>
            <person name="Lalanne C."/>
            <person name="Gautier V."/>
            <person name="Ament-Velasquez S.L."/>
            <person name="Kruys A."/>
            <person name="Hutchinson M.I."/>
            <person name="Powell A.J."/>
            <person name="Barry K."/>
            <person name="Miller A.N."/>
            <person name="Grigoriev I.V."/>
            <person name="Debuchy R."/>
            <person name="Gladieux P."/>
            <person name="Thoren M.H."/>
            <person name="Johannesson H."/>
        </authorList>
    </citation>
    <scope>NUCLEOTIDE SEQUENCE</scope>
    <source>
        <strain evidence="5">CBS 307.81</strain>
    </source>
</reference>
<dbReference type="PANTHER" id="PTHR32385:SF15">
    <property type="entry name" value="INOSITOL PHOSPHOCERAMIDE MANNOSYLTRANSFERASE 1"/>
    <property type="match status" value="1"/>
</dbReference>
<accession>A0AA39Z927</accession>
<dbReference type="EMBL" id="JAULSY010000086">
    <property type="protein sequence ID" value="KAK0666524.1"/>
    <property type="molecule type" value="Genomic_DNA"/>
</dbReference>
<evidence type="ECO:0000256" key="3">
    <source>
        <dbReference type="SAM" id="MobiDB-lite"/>
    </source>
</evidence>
<evidence type="ECO:0000313" key="5">
    <source>
        <dbReference type="EMBL" id="KAK0666524.1"/>
    </source>
</evidence>
<proteinExistence type="inferred from homology"/>
<organism evidence="5 6">
    <name type="scientific">Cercophora samala</name>
    <dbReference type="NCBI Taxonomy" id="330535"/>
    <lineage>
        <taxon>Eukaryota</taxon>
        <taxon>Fungi</taxon>
        <taxon>Dikarya</taxon>
        <taxon>Ascomycota</taxon>
        <taxon>Pezizomycotina</taxon>
        <taxon>Sordariomycetes</taxon>
        <taxon>Sordariomycetidae</taxon>
        <taxon>Sordariales</taxon>
        <taxon>Lasiosphaeriaceae</taxon>
        <taxon>Cercophora</taxon>
    </lineage>
</organism>
<dbReference type="Pfam" id="PF04488">
    <property type="entry name" value="Gly_transf_sug"/>
    <property type="match status" value="1"/>
</dbReference>
<feature type="region of interest" description="Disordered" evidence="3">
    <location>
        <begin position="1"/>
        <end position="28"/>
    </location>
</feature>
<dbReference type="Gene3D" id="3.90.550.20">
    <property type="match status" value="1"/>
</dbReference>
<dbReference type="GO" id="GO:0051999">
    <property type="term" value="P:mannosyl-inositol phosphorylceramide biosynthetic process"/>
    <property type="evidence" value="ECO:0007669"/>
    <property type="project" value="TreeGrafter"/>
</dbReference>
<comment type="similarity">
    <text evidence="1">Belongs to the glycosyltransferase 32 family.</text>
</comment>
<dbReference type="InterPro" id="IPR051706">
    <property type="entry name" value="Glycosyltransferase_domain"/>
</dbReference>
<evidence type="ECO:0000313" key="6">
    <source>
        <dbReference type="Proteomes" id="UP001174997"/>
    </source>
</evidence>
<dbReference type="Proteomes" id="UP001174997">
    <property type="component" value="Unassembled WGS sequence"/>
</dbReference>